<name>E9GNT6_DAPPU</name>
<accession>E9GNT6</accession>
<dbReference type="EMBL" id="GL732555">
    <property type="protein sequence ID" value="EFX78896.1"/>
    <property type="molecule type" value="Genomic_DNA"/>
</dbReference>
<dbReference type="OrthoDB" id="6340543at2759"/>
<sequence length="146" mass="16931">MDDYIDDIPIQYLLVAGFIVFFICITLFLSLYYFCCYRPKANRRKAHKIQRLQLMQEQQQPPAAVVSVDSHRTAAADLHQTETQQSRAGDVTMTQEIPAHVSLIMEYDVRYAPPPYYAKEEDLPPRYSEIQTPVEIMTEKPATSNW</sequence>
<keyword evidence="1" id="KW-0472">Membrane</keyword>
<proteinExistence type="predicted"/>
<evidence type="ECO:0000256" key="1">
    <source>
        <dbReference type="SAM" id="Phobius"/>
    </source>
</evidence>
<gene>
    <name evidence="2" type="ORF">DAPPUDRAFT_305103</name>
</gene>
<organism evidence="2 3">
    <name type="scientific">Daphnia pulex</name>
    <name type="common">Water flea</name>
    <dbReference type="NCBI Taxonomy" id="6669"/>
    <lineage>
        <taxon>Eukaryota</taxon>
        <taxon>Metazoa</taxon>
        <taxon>Ecdysozoa</taxon>
        <taxon>Arthropoda</taxon>
        <taxon>Crustacea</taxon>
        <taxon>Branchiopoda</taxon>
        <taxon>Diplostraca</taxon>
        <taxon>Cladocera</taxon>
        <taxon>Anomopoda</taxon>
        <taxon>Daphniidae</taxon>
        <taxon>Daphnia</taxon>
    </lineage>
</organism>
<dbReference type="HOGENOM" id="CLU_1779314_0_0_1"/>
<keyword evidence="3" id="KW-1185">Reference proteome</keyword>
<dbReference type="KEGG" id="dpx:DAPPUDRAFT_305103"/>
<dbReference type="AlphaFoldDB" id="E9GNT6"/>
<feature type="transmembrane region" description="Helical" evidence="1">
    <location>
        <begin position="12"/>
        <end position="35"/>
    </location>
</feature>
<protein>
    <submittedName>
        <fullName evidence="2">Uncharacterized protein</fullName>
    </submittedName>
</protein>
<reference evidence="2 3" key="1">
    <citation type="journal article" date="2011" name="Science">
        <title>The ecoresponsive genome of Daphnia pulex.</title>
        <authorList>
            <person name="Colbourne J.K."/>
            <person name="Pfrender M.E."/>
            <person name="Gilbert D."/>
            <person name="Thomas W.K."/>
            <person name="Tucker A."/>
            <person name="Oakley T.H."/>
            <person name="Tokishita S."/>
            <person name="Aerts A."/>
            <person name="Arnold G.J."/>
            <person name="Basu M.K."/>
            <person name="Bauer D.J."/>
            <person name="Caceres C.E."/>
            <person name="Carmel L."/>
            <person name="Casola C."/>
            <person name="Choi J.H."/>
            <person name="Detter J.C."/>
            <person name="Dong Q."/>
            <person name="Dusheyko S."/>
            <person name="Eads B.D."/>
            <person name="Frohlich T."/>
            <person name="Geiler-Samerotte K.A."/>
            <person name="Gerlach D."/>
            <person name="Hatcher P."/>
            <person name="Jogdeo S."/>
            <person name="Krijgsveld J."/>
            <person name="Kriventseva E.V."/>
            <person name="Kultz D."/>
            <person name="Laforsch C."/>
            <person name="Lindquist E."/>
            <person name="Lopez J."/>
            <person name="Manak J.R."/>
            <person name="Muller J."/>
            <person name="Pangilinan J."/>
            <person name="Patwardhan R.P."/>
            <person name="Pitluck S."/>
            <person name="Pritham E.J."/>
            <person name="Rechtsteiner A."/>
            <person name="Rho M."/>
            <person name="Rogozin I.B."/>
            <person name="Sakarya O."/>
            <person name="Salamov A."/>
            <person name="Schaack S."/>
            <person name="Shapiro H."/>
            <person name="Shiga Y."/>
            <person name="Skalitzky C."/>
            <person name="Smith Z."/>
            <person name="Souvorov A."/>
            <person name="Sung W."/>
            <person name="Tang Z."/>
            <person name="Tsuchiya D."/>
            <person name="Tu H."/>
            <person name="Vos H."/>
            <person name="Wang M."/>
            <person name="Wolf Y.I."/>
            <person name="Yamagata H."/>
            <person name="Yamada T."/>
            <person name="Ye Y."/>
            <person name="Shaw J.R."/>
            <person name="Andrews J."/>
            <person name="Crease T.J."/>
            <person name="Tang H."/>
            <person name="Lucas S.M."/>
            <person name="Robertson H.M."/>
            <person name="Bork P."/>
            <person name="Koonin E.V."/>
            <person name="Zdobnov E.M."/>
            <person name="Grigoriev I.V."/>
            <person name="Lynch M."/>
            <person name="Boore J.L."/>
        </authorList>
    </citation>
    <scope>NUCLEOTIDE SEQUENCE [LARGE SCALE GENOMIC DNA]</scope>
</reference>
<keyword evidence="1" id="KW-1133">Transmembrane helix</keyword>
<keyword evidence="1" id="KW-0812">Transmembrane</keyword>
<evidence type="ECO:0000313" key="3">
    <source>
        <dbReference type="Proteomes" id="UP000000305"/>
    </source>
</evidence>
<evidence type="ECO:0000313" key="2">
    <source>
        <dbReference type="EMBL" id="EFX78896.1"/>
    </source>
</evidence>
<dbReference type="Proteomes" id="UP000000305">
    <property type="component" value="Unassembled WGS sequence"/>
</dbReference>
<dbReference type="InParanoid" id="E9GNT6"/>